<dbReference type="EMBL" id="UZAI01016874">
    <property type="protein sequence ID" value="VDP17469.1"/>
    <property type="molecule type" value="Genomic_DNA"/>
</dbReference>
<sequence>MRWKLGELRKPSSRRYRCLLTVVYGKIFRIRWPDTICNNLLWGKNKSDPSGGRNQEEVLEVDKTHIEESTQLRHKASPHMESSRPKEKRKTKEHITSRNGEKHEENEQELDRTGI</sequence>
<evidence type="ECO:0000313" key="3">
    <source>
        <dbReference type="Proteomes" id="UP000277204"/>
    </source>
</evidence>
<keyword evidence="3" id="KW-1185">Reference proteome</keyword>
<feature type="compositionally biased region" description="Basic and acidic residues" evidence="1">
    <location>
        <begin position="93"/>
        <end position="115"/>
    </location>
</feature>
<accession>A0A183MGC4</accession>
<dbReference type="Proteomes" id="UP000277204">
    <property type="component" value="Unassembled WGS sequence"/>
</dbReference>
<proteinExistence type="predicted"/>
<evidence type="ECO:0000256" key="1">
    <source>
        <dbReference type="SAM" id="MobiDB-lite"/>
    </source>
</evidence>
<organism evidence="2 3">
    <name type="scientific">Schistosoma margrebowiei</name>
    <dbReference type="NCBI Taxonomy" id="48269"/>
    <lineage>
        <taxon>Eukaryota</taxon>
        <taxon>Metazoa</taxon>
        <taxon>Spiralia</taxon>
        <taxon>Lophotrochozoa</taxon>
        <taxon>Platyhelminthes</taxon>
        <taxon>Trematoda</taxon>
        <taxon>Digenea</taxon>
        <taxon>Strigeidida</taxon>
        <taxon>Schistosomatoidea</taxon>
        <taxon>Schistosomatidae</taxon>
        <taxon>Schistosoma</taxon>
    </lineage>
</organism>
<feature type="region of interest" description="Disordered" evidence="1">
    <location>
        <begin position="65"/>
        <end position="115"/>
    </location>
</feature>
<feature type="non-terminal residue" evidence="2">
    <location>
        <position position="115"/>
    </location>
</feature>
<protein>
    <submittedName>
        <fullName evidence="2">Uncharacterized protein</fullName>
    </submittedName>
</protein>
<reference evidence="2 3" key="1">
    <citation type="submission" date="2018-11" db="EMBL/GenBank/DDBJ databases">
        <authorList>
            <consortium name="Pathogen Informatics"/>
        </authorList>
    </citation>
    <scope>NUCLEOTIDE SEQUENCE [LARGE SCALE GENOMIC DNA]</scope>
    <source>
        <strain evidence="2 3">Zambia</strain>
    </source>
</reference>
<evidence type="ECO:0000313" key="2">
    <source>
        <dbReference type="EMBL" id="VDP17469.1"/>
    </source>
</evidence>
<name>A0A183MGC4_9TREM</name>
<dbReference type="AlphaFoldDB" id="A0A183MGC4"/>
<gene>
    <name evidence="2" type="ORF">SMRZ_LOCUS15099</name>
</gene>